<dbReference type="eggNOG" id="COG4461">
    <property type="taxonomic scope" value="Bacteria"/>
</dbReference>
<gene>
    <name evidence="2" type="ORF">SAMN05444143_10869</name>
</gene>
<proteinExistence type="predicted"/>
<dbReference type="Pfam" id="PF16743">
    <property type="entry name" value="PliI"/>
    <property type="match status" value="1"/>
</dbReference>
<dbReference type="Proteomes" id="UP000182961">
    <property type="component" value="Unassembled WGS sequence"/>
</dbReference>
<evidence type="ECO:0000313" key="2">
    <source>
        <dbReference type="EMBL" id="SFN21721.1"/>
    </source>
</evidence>
<evidence type="ECO:0000313" key="3">
    <source>
        <dbReference type="Proteomes" id="UP000182961"/>
    </source>
</evidence>
<dbReference type="PROSITE" id="PS51257">
    <property type="entry name" value="PROKAR_LIPOPROTEIN"/>
    <property type="match status" value="1"/>
</dbReference>
<protein>
    <submittedName>
        <fullName evidence="2">Lysozyme inhibitor of I-type lysozyme</fullName>
    </submittedName>
</protein>
<dbReference type="EMBL" id="FOUT01000008">
    <property type="protein sequence ID" value="SFN21721.1"/>
    <property type="molecule type" value="Genomic_DNA"/>
</dbReference>
<name>A0A1I4X6X8_9FLAO</name>
<dbReference type="RefSeq" id="WP_024981319.1">
    <property type="nucleotide sequence ID" value="NZ_CBCRUM010000005.1"/>
</dbReference>
<sequence>MKKNISTSLVLSLTLLSISCQKKSETVTSSESNQTKDTTTTSISKPEEQKADYTKTVTYKDISFAIAVTGNTLTIQPKGFLEDNSIITKTIDGSINNIEVDDINADGSPELLIYVTSAGSGSYGTAIGFSGNNNKSMSEITIPSIVENPKTNKGYMGHDEFALVEGTLIQRFPVYKEGDNNSKPTGGTRQIQYKLKNGEASRVFVIDKIIKY</sequence>
<keyword evidence="3" id="KW-1185">Reference proteome</keyword>
<dbReference type="InterPro" id="IPR031948">
    <property type="entry name" value="PliI"/>
</dbReference>
<dbReference type="Gene3D" id="2.40.128.460">
    <property type="entry name" value="Periplasmic lysozyme inhibitor of I-type lysozyme"/>
    <property type="match status" value="1"/>
</dbReference>
<feature type="compositionally biased region" description="Polar residues" evidence="1">
    <location>
        <begin position="26"/>
        <end position="44"/>
    </location>
</feature>
<evidence type="ECO:0000256" key="1">
    <source>
        <dbReference type="SAM" id="MobiDB-lite"/>
    </source>
</evidence>
<dbReference type="InterPro" id="IPR038643">
    <property type="entry name" value="PliI_sf"/>
</dbReference>
<feature type="region of interest" description="Disordered" evidence="1">
    <location>
        <begin position="26"/>
        <end position="48"/>
    </location>
</feature>
<accession>A0A1I4X6X8</accession>
<reference evidence="3" key="1">
    <citation type="submission" date="2016-10" db="EMBL/GenBank/DDBJ databases">
        <authorList>
            <person name="Varghese N."/>
            <person name="Submissions S."/>
        </authorList>
    </citation>
    <scope>NUCLEOTIDE SEQUENCE [LARGE SCALE GENOMIC DNA]</scope>
    <source>
        <strain evidence="3">DSM 4002</strain>
    </source>
</reference>
<organism evidence="2 3">
    <name type="scientific">Flavobacterium succinicans</name>
    <dbReference type="NCBI Taxonomy" id="29536"/>
    <lineage>
        <taxon>Bacteria</taxon>
        <taxon>Pseudomonadati</taxon>
        <taxon>Bacteroidota</taxon>
        <taxon>Flavobacteriia</taxon>
        <taxon>Flavobacteriales</taxon>
        <taxon>Flavobacteriaceae</taxon>
        <taxon>Flavobacterium</taxon>
    </lineage>
</organism>
<dbReference type="AlphaFoldDB" id="A0A1I4X6X8"/>